<comment type="caution">
    <text evidence="2">The sequence shown here is derived from an EMBL/GenBank/DDBJ whole genome shotgun (WGS) entry which is preliminary data.</text>
</comment>
<dbReference type="PANTHER" id="PTHR19959">
    <property type="entry name" value="KINESIN LIGHT CHAIN"/>
    <property type="match status" value="1"/>
</dbReference>
<organism evidence="2 3">
    <name type="scientific">Tetrapyrgos nigripes</name>
    <dbReference type="NCBI Taxonomy" id="182062"/>
    <lineage>
        <taxon>Eukaryota</taxon>
        <taxon>Fungi</taxon>
        <taxon>Dikarya</taxon>
        <taxon>Basidiomycota</taxon>
        <taxon>Agaricomycotina</taxon>
        <taxon>Agaricomycetes</taxon>
        <taxon>Agaricomycetidae</taxon>
        <taxon>Agaricales</taxon>
        <taxon>Marasmiineae</taxon>
        <taxon>Marasmiaceae</taxon>
        <taxon>Tetrapyrgos</taxon>
    </lineage>
</organism>
<gene>
    <name evidence="2" type="ORF">D9758_015816</name>
</gene>
<dbReference type="Gene3D" id="1.25.40.10">
    <property type="entry name" value="Tetratricopeptide repeat domain"/>
    <property type="match status" value="1"/>
</dbReference>
<dbReference type="OrthoDB" id="9991317at2759"/>
<keyword evidence="3" id="KW-1185">Reference proteome</keyword>
<feature type="domain" description="CHAT" evidence="1">
    <location>
        <begin position="449"/>
        <end position="698"/>
    </location>
</feature>
<dbReference type="EMBL" id="JAACJM010000174">
    <property type="protein sequence ID" value="KAF5340523.1"/>
    <property type="molecule type" value="Genomic_DNA"/>
</dbReference>
<evidence type="ECO:0000259" key="1">
    <source>
        <dbReference type="Pfam" id="PF12770"/>
    </source>
</evidence>
<dbReference type="InterPro" id="IPR011990">
    <property type="entry name" value="TPR-like_helical_dom_sf"/>
</dbReference>
<dbReference type="PANTHER" id="PTHR19959:SF119">
    <property type="entry name" value="FUNGAL LIPASE-LIKE DOMAIN-CONTAINING PROTEIN"/>
    <property type="match status" value="1"/>
</dbReference>
<dbReference type="Pfam" id="PF13181">
    <property type="entry name" value="TPR_8"/>
    <property type="match status" value="3"/>
</dbReference>
<evidence type="ECO:0000313" key="3">
    <source>
        <dbReference type="Proteomes" id="UP000559256"/>
    </source>
</evidence>
<accession>A0A8H5CGU6</accession>
<dbReference type="SUPFAM" id="SSF48452">
    <property type="entry name" value="TPR-like"/>
    <property type="match status" value="1"/>
</dbReference>
<dbReference type="Proteomes" id="UP000559256">
    <property type="component" value="Unassembled WGS sequence"/>
</dbReference>
<dbReference type="InterPro" id="IPR024983">
    <property type="entry name" value="CHAT_dom"/>
</dbReference>
<reference evidence="2 3" key="1">
    <citation type="journal article" date="2020" name="ISME J.">
        <title>Uncovering the hidden diversity of litter-decomposition mechanisms in mushroom-forming fungi.</title>
        <authorList>
            <person name="Floudas D."/>
            <person name="Bentzer J."/>
            <person name="Ahren D."/>
            <person name="Johansson T."/>
            <person name="Persson P."/>
            <person name="Tunlid A."/>
        </authorList>
    </citation>
    <scope>NUCLEOTIDE SEQUENCE [LARGE SCALE GENOMIC DNA]</scope>
    <source>
        <strain evidence="2 3">CBS 291.85</strain>
    </source>
</reference>
<name>A0A8H5CGU6_9AGAR</name>
<proteinExistence type="predicted"/>
<sequence>MDSAPSRMTFPLGQQAVDITPDGHASKASRLNNLGIAFQSRFERLGELGDIENAIQFQQQAVDITPDGHASKASRLNNLGIAFQSRFERLGELGDIENAIQFQQQAVDITPDGHASKASQLNNLGIAFQSRFERLGELGDIENAIQFQQQAVDITPDGHASKASWLNNLGTAFQKFEHLRELGDIENAISTYRQSTKNTSSPPSNQYRTAHQWATLSLTCQGSFLALDAFTVVLDTIPQLVWLGQTVHQQYEELPKIGQTINEAIATAISVGNLTQAVEWLEEGHSIVWGQILQLRSPLDDLHDQDPQLADDLERVSKAFHNARTSTRSNFIDNPTTHLAMTGKQEAQKFDGFDSFLRPKKLSALTPPAANGTIIMINIGQSHCDALVLSASSDIIHVTLPNFSSQQAKEMYSQLVSFLKQYHARDRKPYPNPLPNHESETFSIGLRGILRVLWVRVVEPVLSKIGMLNKNTSRDSLPHITWCATGLLAFLPLHAAGLYDSTETANTSNYVVSSYTTTLTAMLGSAPKCMQYPTENPSPSVLIVTQPNTPGMTALPGTEREAETIQKYTSPERTRLLTHEAATIKNVTNEMSKYNVVHLACHGIQDSKNPLDSAFILHDGRLKLQDLMSLSLERPELAFLSACQTATGDEKLPEEAVHLAAGMLAVGYPSVIATMWSVGDNDAPLIADKVYESLLRRNESAIQNPRLTPA</sequence>
<dbReference type="InterPro" id="IPR019734">
    <property type="entry name" value="TPR_rpt"/>
</dbReference>
<evidence type="ECO:0000313" key="2">
    <source>
        <dbReference type="EMBL" id="KAF5340523.1"/>
    </source>
</evidence>
<protein>
    <recommendedName>
        <fullName evidence="1">CHAT domain-containing protein</fullName>
    </recommendedName>
</protein>
<dbReference type="Pfam" id="PF12770">
    <property type="entry name" value="CHAT"/>
    <property type="match status" value="1"/>
</dbReference>
<dbReference type="AlphaFoldDB" id="A0A8H5CGU6"/>